<feature type="compositionally biased region" description="Low complexity" evidence="1">
    <location>
        <begin position="49"/>
        <end position="73"/>
    </location>
</feature>
<feature type="compositionally biased region" description="Polar residues" evidence="1">
    <location>
        <begin position="94"/>
        <end position="113"/>
    </location>
</feature>
<proteinExistence type="predicted"/>
<comment type="caution">
    <text evidence="2">The sequence shown here is derived from an EMBL/GenBank/DDBJ whole genome shotgun (WGS) entry which is preliminary data.</text>
</comment>
<evidence type="ECO:0000256" key="1">
    <source>
        <dbReference type="SAM" id="MobiDB-lite"/>
    </source>
</evidence>
<protein>
    <submittedName>
        <fullName evidence="2">Uncharacterized protein</fullName>
    </submittedName>
</protein>
<name>A0A8H5BTJ4_9AGAR</name>
<dbReference type="AlphaFoldDB" id="A0A8H5BTJ4"/>
<accession>A0A8H5BTJ4</accession>
<feature type="compositionally biased region" description="Polar residues" evidence="1">
    <location>
        <begin position="318"/>
        <end position="327"/>
    </location>
</feature>
<keyword evidence="3" id="KW-1185">Reference proteome</keyword>
<feature type="compositionally biased region" description="Polar residues" evidence="1">
    <location>
        <begin position="358"/>
        <end position="368"/>
    </location>
</feature>
<feature type="compositionally biased region" description="Low complexity" evidence="1">
    <location>
        <begin position="160"/>
        <end position="172"/>
    </location>
</feature>
<feature type="region of interest" description="Disordered" evidence="1">
    <location>
        <begin position="31"/>
        <end position="172"/>
    </location>
</feature>
<feature type="compositionally biased region" description="Basic and acidic residues" evidence="1">
    <location>
        <begin position="76"/>
        <end position="85"/>
    </location>
</feature>
<feature type="region of interest" description="Disordered" evidence="1">
    <location>
        <begin position="256"/>
        <end position="373"/>
    </location>
</feature>
<gene>
    <name evidence="2" type="ORF">D9758_017988</name>
</gene>
<evidence type="ECO:0000313" key="2">
    <source>
        <dbReference type="EMBL" id="KAF5328298.1"/>
    </source>
</evidence>
<feature type="compositionally biased region" description="Pro residues" evidence="1">
    <location>
        <begin position="137"/>
        <end position="147"/>
    </location>
</feature>
<dbReference type="Proteomes" id="UP000559256">
    <property type="component" value="Unassembled WGS sequence"/>
</dbReference>
<evidence type="ECO:0000313" key="3">
    <source>
        <dbReference type="Proteomes" id="UP000559256"/>
    </source>
</evidence>
<feature type="compositionally biased region" description="Low complexity" evidence="1">
    <location>
        <begin position="269"/>
        <end position="279"/>
    </location>
</feature>
<sequence>MQAANTSPSISSAPSFFSIVSAASISTYTPHFAVPTPFASSPSRPLPLVPSSTNPSHPFSASSSASSPDSNSNKRPPHDATESTRPKRAKRAASVTNRCPPSNPRSTLSSGPTQPLPARPPTSLDPVRILCGADPLPSLPAPQPVPSQPLIKKKGKEPVSNSHDSSAHSSSDINEIKSRLQHVDWGDVDTSLYHAHDSLQQDIISTLHHTQDELYDEIYRVQDDVHRVEDNLLDEVSVMRAELNRLDSKLDNIIHMLHRPSPSSPSPHTPSSLHTPPSLQKTPSPPTSPVSTSSHRRSDQWLRQCSGHASPLHHLRSPSVTPPRSSNISPAPLFSIPPPPSLFDRIDKTPDGHHNASDDNSMSSTSAKTHLPSMTPYESSTLVCLRSRVPNDLLPNNEVLAWVEDIHSFASPATLPLPNHIITCPAYTHSLLFLSTISDAQTFVSLWNCPASSFPILSDIHAYFSSVDGSDRVD</sequence>
<feature type="compositionally biased region" description="Basic and acidic residues" evidence="1">
    <location>
        <begin position="344"/>
        <end position="357"/>
    </location>
</feature>
<reference evidence="2 3" key="1">
    <citation type="journal article" date="2020" name="ISME J.">
        <title>Uncovering the hidden diversity of litter-decomposition mechanisms in mushroom-forming fungi.</title>
        <authorList>
            <person name="Floudas D."/>
            <person name="Bentzer J."/>
            <person name="Ahren D."/>
            <person name="Johansson T."/>
            <person name="Persson P."/>
            <person name="Tunlid A."/>
        </authorList>
    </citation>
    <scope>NUCLEOTIDE SEQUENCE [LARGE SCALE GENOMIC DNA]</scope>
    <source>
        <strain evidence="2 3">CBS 291.85</strain>
    </source>
</reference>
<organism evidence="2 3">
    <name type="scientific">Tetrapyrgos nigripes</name>
    <dbReference type="NCBI Taxonomy" id="182062"/>
    <lineage>
        <taxon>Eukaryota</taxon>
        <taxon>Fungi</taxon>
        <taxon>Dikarya</taxon>
        <taxon>Basidiomycota</taxon>
        <taxon>Agaricomycotina</taxon>
        <taxon>Agaricomycetes</taxon>
        <taxon>Agaricomycetidae</taxon>
        <taxon>Agaricales</taxon>
        <taxon>Marasmiineae</taxon>
        <taxon>Marasmiaceae</taxon>
        <taxon>Tetrapyrgos</taxon>
    </lineage>
</organism>
<dbReference type="EMBL" id="JAACJM010000364">
    <property type="protein sequence ID" value="KAF5328298.1"/>
    <property type="molecule type" value="Genomic_DNA"/>
</dbReference>